<keyword evidence="7 10" id="KW-0333">Golgi apparatus</keyword>
<evidence type="ECO:0000313" key="15">
    <source>
        <dbReference type="EMBL" id="KNC96513.1"/>
    </source>
</evidence>
<dbReference type="GO" id="GO:0000139">
    <property type="term" value="C:Golgi membrane"/>
    <property type="evidence" value="ECO:0007669"/>
    <property type="project" value="UniProtKB-SubCell"/>
</dbReference>
<dbReference type="FunFam" id="3.30.450.60:FF:000003">
    <property type="entry name" value="Coatomer subunit delta"/>
    <property type="match status" value="1"/>
</dbReference>
<keyword evidence="3 10" id="KW-0813">Transport</keyword>
<dbReference type="SUPFAM" id="SSF49447">
    <property type="entry name" value="Second domain of Mu2 adaptin subunit (ap50) of ap2 adaptor"/>
    <property type="match status" value="1"/>
</dbReference>
<dbReference type="GO" id="GO:0006888">
    <property type="term" value="P:endoplasmic reticulum to Golgi vesicle-mediated transport"/>
    <property type="evidence" value="ECO:0007669"/>
    <property type="project" value="TreeGrafter"/>
</dbReference>
<evidence type="ECO:0000256" key="2">
    <source>
        <dbReference type="ARBA" id="ARBA00011775"/>
    </source>
</evidence>
<evidence type="ECO:0000259" key="14">
    <source>
        <dbReference type="PROSITE" id="PS51072"/>
    </source>
</evidence>
<dbReference type="GO" id="GO:0051645">
    <property type="term" value="P:Golgi localization"/>
    <property type="evidence" value="ECO:0007669"/>
    <property type="project" value="TreeGrafter"/>
</dbReference>
<dbReference type="Gene3D" id="3.30.450.60">
    <property type="match status" value="1"/>
</dbReference>
<dbReference type="AlphaFoldDB" id="A0A0L0H712"/>
<evidence type="ECO:0000256" key="11">
    <source>
        <dbReference type="RuleBase" id="RU366052"/>
    </source>
</evidence>
<dbReference type="eggNOG" id="KOG2635">
    <property type="taxonomic scope" value="Eukaryota"/>
</dbReference>
<sequence>MVVLAASICTKAGKAVMSRQFVEMPRSRIEGLLASFPKLIGTSDQHTFVETETVRYVYQPLEDLYMVLVTNKHSNILQDIDTLHLFARLVSEYCRSLNEREIALQAFELAHVFDEVVSLGYRENVNIAQIRTITEMESHEERVQAEIARNQEKQAKEDARRKARMMEMQKREMAKMGYTGGAGGFGGGFGSGGGSYGGSGPGGFRSGSPYEPVRNITPEPERSSYSAPVTAPPAGGRGKGMQLGRKQNDAMLVNTIKADEGIPDVPPPVTSPTGGIAAPVHHPAVPTESVHVALEEKIIVVVNRDGGLQDMKVKGEMQLKVTDPAKGHLRVALNMKHDPNVQYNTHPQVDKKLFADSSILGVRDPSKPFPTNQALNILRWRFATNDESQVPLLINCWPSPSGTGSCDVNIEYELQSNELELRDVIISIPYPGNTPPTVGDVEGHYEIDRARRFIQWQLPIIDQSNKSGLLEFSVNTDDTAAFFPIVASFTSGKTFCSIGIRDVTSVNGAPISFSQDTVLLTEDYKVV</sequence>
<dbReference type="GO" id="GO:0030126">
    <property type="term" value="C:COPI vesicle coat"/>
    <property type="evidence" value="ECO:0007669"/>
    <property type="project" value="UniProtKB-UniRule"/>
</dbReference>
<evidence type="ECO:0000256" key="8">
    <source>
        <dbReference type="ARBA" id="ARBA00023136"/>
    </source>
</evidence>
<dbReference type="PANTHER" id="PTHR10121">
    <property type="entry name" value="COATOMER SUBUNIT DELTA"/>
    <property type="match status" value="1"/>
</dbReference>
<evidence type="ECO:0000313" key="16">
    <source>
        <dbReference type="Proteomes" id="UP000053201"/>
    </source>
</evidence>
<evidence type="ECO:0000256" key="9">
    <source>
        <dbReference type="ARBA" id="ARBA00023329"/>
    </source>
</evidence>
<keyword evidence="16" id="KW-1185">Reference proteome</keyword>
<dbReference type="InterPro" id="IPR036168">
    <property type="entry name" value="AP2_Mu_C_sf"/>
</dbReference>
<dbReference type="GO" id="GO:0015031">
    <property type="term" value="P:protein transport"/>
    <property type="evidence" value="ECO:0007669"/>
    <property type="project" value="UniProtKB-KW"/>
</dbReference>
<accession>A0A0L0H712</accession>
<feature type="domain" description="MHD" evidence="14">
    <location>
        <begin position="287"/>
        <end position="527"/>
    </location>
</feature>
<reference evidence="15 16" key="1">
    <citation type="submission" date="2009-08" db="EMBL/GenBank/DDBJ databases">
        <title>The Genome Sequence of Spizellomyces punctatus strain DAOM BR117.</title>
        <authorList>
            <consortium name="The Broad Institute Genome Sequencing Platform"/>
            <person name="Russ C."/>
            <person name="Cuomo C."/>
            <person name="Shea T."/>
            <person name="Young S.K."/>
            <person name="Zeng Q."/>
            <person name="Koehrsen M."/>
            <person name="Haas B."/>
            <person name="Borodovsky M."/>
            <person name="Guigo R."/>
            <person name="Alvarado L."/>
            <person name="Berlin A."/>
            <person name="Bochicchio J."/>
            <person name="Borenstein D."/>
            <person name="Chapman S."/>
            <person name="Chen Z."/>
            <person name="Engels R."/>
            <person name="Freedman E."/>
            <person name="Gellesch M."/>
            <person name="Goldberg J."/>
            <person name="Griggs A."/>
            <person name="Gujja S."/>
            <person name="Heiman D."/>
            <person name="Hepburn T."/>
            <person name="Howarth C."/>
            <person name="Jen D."/>
            <person name="Larson L."/>
            <person name="Lewis B."/>
            <person name="Mehta T."/>
            <person name="Park D."/>
            <person name="Pearson M."/>
            <person name="Roberts A."/>
            <person name="Saif S."/>
            <person name="Shenoy N."/>
            <person name="Sisk P."/>
            <person name="Stolte C."/>
            <person name="Sykes S."/>
            <person name="Thomson T."/>
            <person name="Walk T."/>
            <person name="White J."/>
            <person name="Yandava C."/>
            <person name="Burger G."/>
            <person name="Gray M.W."/>
            <person name="Holland P.W.H."/>
            <person name="King N."/>
            <person name="Lang F.B.F."/>
            <person name="Roger A.J."/>
            <person name="Ruiz-Trillo I."/>
            <person name="Lander E."/>
            <person name="Nusbaum C."/>
        </authorList>
    </citation>
    <scope>NUCLEOTIDE SEQUENCE [LARGE SCALE GENOMIC DNA]</scope>
    <source>
        <strain evidence="15 16">DAOM BR117</strain>
    </source>
</reference>
<dbReference type="InterPro" id="IPR028565">
    <property type="entry name" value="MHD"/>
</dbReference>
<dbReference type="STRING" id="645134.A0A0L0H712"/>
<evidence type="ECO:0000256" key="5">
    <source>
        <dbReference type="ARBA" id="ARBA00022892"/>
    </source>
</evidence>
<dbReference type="Pfam" id="PF00928">
    <property type="entry name" value="Adap_comp_sub"/>
    <property type="match status" value="1"/>
</dbReference>
<dbReference type="GeneID" id="27691279"/>
<protein>
    <recommendedName>
        <fullName evidence="10">Coatomer subunit delta</fullName>
    </recommendedName>
</protein>
<comment type="function">
    <text evidence="10">The coatomer is a cytosolic protein complex that binds to dilysine motifs and reversibly associates with Golgi non-clathrin-coated vesicles, which further mediate biosynthetic protein transport from the ER, via the Golgi up to the trans Golgi network. Coatomer complex is required for budding from Golgi membranes, and is essential for the retrograde Golgi-to-ER transport of dilysine-tagged proteins.</text>
</comment>
<dbReference type="RefSeq" id="XP_016604553.1">
    <property type="nucleotide sequence ID" value="XM_016756256.1"/>
</dbReference>
<dbReference type="VEuPathDB" id="FungiDB:SPPG_08102"/>
<dbReference type="OMA" id="VQFRTHP"/>
<dbReference type="Pfam" id="PF01217">
    <property type="entry name" value="Clat_adaptor_s"/>
    <property type="match status" value="1"/>
</dbReference>
<evidence type="ECO:0000256" key="1">
    <source>
        <dbReference type="ARBA" id="ARBA00010516"/>
    </source>
</evidence>
<dbReference type="SUPFAM" id="SSF64356">
    <property type="entry name" value="SNARE-like"/>
    <property type="match status" value="1"/>
</dbReference>
<dbReference type="PANTHER" id="PTHR10121:SF0">
    <property type="entry name" value="COATOMER SUBUNIT DELTA"/>
    <property type="match status" value="1"/>
</dbReference>
<dbReference type="InterPro" id="IPR022775">
    <property type="entry name" value="AP_mu_sigma_su"/>
</dbReference>
<evidence type="ECO:0000256" key="6">
    <source>
        <dbReference type="ARBA" id="ARBA00022927"/>
    </source>
</evidence>
<dbReference type="PROSITE" id="PS51072">
    <property type="entry name" value="MHD"/>
    <property type="match status" value="1"/>
</dbReference>
<dbReference type="OrthoDB" id="10266042at2759"/>
<evidence type="ECO:0000256" key="12">
    <source>
        <dbReference type="SAM" id="Coils"/>
    </source>
</evidence>
<evidence type="ECO:0000256" key="13">
    <source>
        <dbReference type="SAM" id="MobiDB-lite"/>
    </source>
</evidence>
<dbReference type="InParanoid" id="A0A0L0H712"/>
<comment type="subcellular location">
    <subcellularLocation>
        <location evidence="10 11">Cytoplasm</location>
    </subcellularLocation>
    <subcellularLocation>
        <location evidence="10 11">Cytoplasmic vesicle</location>
        <location evidence="10 11">COPI-coated vesicle membrane</location>
        <topology evidence="10 11">Peripheral membrane protein</topology>
        <orientation evidence="10 11">Cytoplasmic side</orientation>
    </subcellularLocation>
    <subcellularLocation>
        <location evidence="10 11">Golgi apparatus membrane</location>
        <topology evidence="10 11">Peripheral membrane protein</topology>
        <orientation evidence="10 11">Cytoplasmic side</orientation>
    </subcellularLocation>
</comment>
<organism evidence="15 16">
    <name type="scientific">Spizellomyces punctatus (strain DAOM BR117)</name>
    <dbReference type="NCBI Taxonomy" id="645134"/>
    <lineage>
        <taxon>Eukaryota</taxon>
        <taxon>Fungi</taxon>
        <taxon>Fungi incertae sedis</taxon>
        <taxon>Chytridiomycota</taxon>
        <taxon>Chytridiomycota incertae sedis</taxon>
        <taxon>Chytridiomycetes</taxon>
        <taxon>Spizellomycetales</taxon>
        <taxon>Spizellomycetaceae</taxon>
        <taxon>Spizellomyces</taxon>
    </lineage>
</organism>
<feature type="coiled-coil region" evidence="12">
    <location>
        <begin position="136"/>
        <end position="169"/>
    </location>
</feature>
<dbReference type="Gene3D" id="2.60.40.1170">
    <property type="entry name" value="Mu homology domain, subdomain B"/>
    <property type="match status" value="2"/>
</dbReference>
<dbReference type="Proteomes" id="UP000053201">
    <property type="component" value="Unassembled WGS sequence"/>
</dbReference>
<evidence type="ECO:0000256" key="10">
    <source>
        <dbReference type="RuleBase" id="RU364018"/>
    </source>
</evidence>
<keyword evidence="12" id="KW-0175">Coiled coil</keyword>
<keyword evidence="9 10" id="KW-0968">Cytoplasmic vesicle</keyword>
<dbReference type="FunFam" id="2.60.40.1170:FF:000007">
    <property type="entry name" value="Coatomer subunit delta"/>
    <property type="match status" value="1"/>
</dbReference>
<comment type="subunit">
    <text evidence="2 10">Oligomeric complex that consists of at least the alpha, beta, beta', gamma, delta, epsilon and zeta subunits.</text>
</comment>
<dbReference type="CDD" id="cd14830">
    <property type="entry name" value="Delta_COP_N"/>
    <property type="match status" value="1"/>
</dbReference>
<dbReference type="EMBL" id="KQ257468">
    <property type="protein sequence ID" value="KNC96513.1"/>
    <property type="molecule type" value="Genomic_DNA"/>
</dbReference>
<keyword evidence="4 10" id="KW-0963">Cytoplasm</keyword>
<keyword evidence="5 10" id="KW-0931">ER-Golgi transport</keyword>
<keyword evidence="8 10" id="KW-0472">Membrane</keyword>
<proteinExistence type="inferred from homology"/>
<dbReference type="CDD" id="cd09254">
    <property type="entry name" value="AP_delta-COPI_MHD"/>
    <property type="match status" value="1"/>
</dbReference>
<evidence type="ECO:0000256" key="4">
    <source>
        <dbReference type="ARBA" id="ARBA00022490"/>
    </source>
</evidence>
<keyword evidence="6 10" id="KW-0653">Protein transport</keyword>
<dbReference type="GO" id="GO:0006890">
    <property type="term" value="P:retrograde vesicle-mediated transport, Golgi to endoplasmic reticulum"/>
    <property type="evidence" value="ECO:0007669"/>
    <property type="project" value="UniProtKB-UniRule"/>
</dbReference>
<evidence type="ECO:0000256" key="3">
    <source>
        <dbReference type="ARBA" id="ARBA00022448"/>
    </source>
</evidence>
<name>A0A0L0H712_SPIPD</name>
<dbReference type="InterPro" id="IPR027059">
    <property type="entry name" value="Coatomer_dsu"/>
</dbReference>
<feature type="region of interest" description="Disordered" evidence="13">
    <location>
        <begin position="198"/>
        <end position="242"/>
    </location>
</feature>
<dbReference type="InterPro" id="IPR011012">
    <property type="entry name" value="Longin-like_dom_sf"/>
</dbReference>
<evidence type="ECO:0000256" key="7">
    <source>
        <dbReference type="ARBA" id="ARBA00023034"/>
    </source>
</evidence>
<gene>
    <name evidence="15" type="ORF">SPPG_08102</name>
</gene>
<comment type="similarity">
    <text evidence="1 10">Belongs to the adaptor complexes medium subunit family. Delta-COP subfamily.</text>
</comment>